<dbReference type="SUPFAM" id="SSF74653">
    <property type="entry name" value="TolA/TonB C-terminal domain"/>
    <property type="match status" value="1"/>
</dbReference>
<feature type="chain" id="PRO_5037574425" description="TonB C-terminal domain-containing protein" evidence="1">
    <location>
        <begin position="21"/>
        <end position="173"/>
    </location>
</feature>
<keyword evidence="1" id="KW-0732">Signal</keyword>
<name>A0A923N7U3_9BACT</name>
<accession>A0A923N7U3</accession>
<organism evidence="2 3">
    <name type="scientific">Pontibacter cellulosilyticus</name>
    <dbReference type="NCBI Taxonomy" id="1720253"/>
    <lineage>
        <taxon>Bacteria</taxon>
        <taxon>Pseudomonadati</taxon>
        <taxon>Bacteroidota</taxon>
        <taxon>Cytophagia</taxon>
        <taxon>Cytophagales</taxon>
        <taxon>Hymenobacteraceae</taxon>
        <taxon>Pontibacter</taxon>
    </lineage>
</organism>
<dbReference type="AlphaFoldDB" id="A0A923N7U3"/>
<gene>
    <name evidence="2" type="ORF">H8S84_06475</name>
</gene>
<sequence>MLKKILLLTLMLYSVSPLWAQTPVLEPEFNDGKLSHPADIIQRNYKPNRQELYKLCMNSVAFVKFSIGKDGLVKDIAVTTDTPPAIANALKEAVKATNSYWKPKYVNGKAVESDPFVMPLVFYYSLGCNGDMEVIQSNKFNVGMKNMLTFDDGNTLQMMKCTLLPAFITAAHN</sequence>
<dbReference type="EMBL" id="JACRVF010000001">
    <property type="protein sequence ID" value="MBC5992477.1"/>
    <property type="molecule type" value="Genomic_DNA"/>
</dbReference>
<evidence type="ECO:0000313" key="2">
    <source>
        <dbReference type="EMBL" id="MBC5992477.1"/>
    </source>
</evidence>
<evidence type="ECO:0008006" key="4">
    <source>
        <dbReference type="Google" id="ProtNLM"/>
    </source>
</evidence>
<protein>
    <recommendedName>
        <fullName evidence="4">TonB C-terminal domain-containing protein</fullName>
    </recommendedName>
</protein>
<evidence type="ECO:0000256" key="1">
    <source>
        <dbReference type="SAM" id="SignalP"/>
    </source>
</evidence>
<dbReference type="Gene3D" id="3.30.1150.10">
    <property type="match status" value="1"/>
</dbReference>
<dbReference type="Proteomes" id="UP000603640">
    <property type="component" value="Unassembled WGS sequence"/>
</dbReference>
<comment type="caution">
    <text evidence="2">The sequence shown here is derived from an EMBL/GenBank/DDBJ whole genome shotgun (WGS) entry which is preliminary data.</text>
</comment>
<reference evidence="2" key="1">
    <citation type="submission" date="2020-08" db="EMBL/GenBank/DDBJ databases">
        <title>Pontibacter sp. SD6 16S ribosomal RNA gene Genome sequencing and assembly.</title>
        <authorList>
            <person name="Kang M."/>
        </authorList>
    </citation>
    <scope>NUCLEOTIDE SEQUENCE</scope>
    <source>
        <strain evidence="2">SD6</strain>
    </source>
</reference>
<dbReference type="RefSeq" id="WP_187066421.1">
    <property type="nucleotide sequence ID" value="NZ_JACRVF010000001.1"/>
</dbReference>
<proteinExistence type="predicted"/>
<keyword evidence="3" id="KW-1185">Reference proteome</keyword>
<evidence type="ECO:0000313" key="3">
    <source>
        <dbReference type="Proteomes" id="UP000603640"/>
    </source>
</evidence>
<feature type="signal peptide" evidence="1">
    <location>
        <begin position="1"/>
        <end position="20"/>
    </location>
</feature>